<feature type="region of interest" description="Disordered" evidence="1">
    <location>
        <begin position="1"/>
        <end position="23"/>
    </location>
</feature>
<protein>
    <recommendedName>
        <fullName evidence="2">HTH psq-type domain-containing protein</fullName>
    </recommendedName>
</protein>
<dbReference type="EMBL" id="BDGG01000001">
    <property type="protein sequence ID" value="GAU89114.1"/>
    <property type="molecule type" value="Genomic_DNA"/>
</dbReference>
<reference evidence="3 4" key="1">
    <citation type="journal article" date="2016" name="Nat. Commun.">
        <title>Extremotolerant tardigrade genome and improved radiotolerance of human cultured cells by tardigrade-unique protein.</title>
        <authorList>
            <person name="Hashimoto T."/>
            <person name="Horikawa D.D."/>
            <person name="Saito Y."/>
            <person name="Kuwahara H."/>
            <person name="Kozuka-Hata H."/>
            <person name="Shin-I T."/>
            <person name="Minakuchi Y."/>
            <person name="Ohishi K."/>
            <person name="Motoyama A."/>
            <person name="Aizu T."/>
            <person name="Enomoto A."/>
            <person name="Kondo K."/>
            <person name="Tanaka S."/>
            <person name="Hara Y."/>
            <person name="Koshikawa S."/>
            <person name="Sagara H."/>
            <person name="Miura T."/>
            <person name="Yokobori S."/>
            <person name="Miyagawa K."/>
            <person name="Suzuki Y."/>
            <person name="Kubo T."/>
            <person name="Oyama M."/>
            <person name="Kohara Y."/>
            <person name="Fujiyama A."/>
            <person name="Arakawa K."/>
            <person name="Katayama T."/>
            <person name="Toyoda A."/>
            <person name="Kunieda T."/>
        </authorList>
    </citation>
    <scope>NUCLEOTIDE SEQUENCE [LARGE SCALE GENOMIC DNA]</scope>
    <source>
        <strain evidence="3 4">YOKOZUNA-1</strain>
    </source>
</reference>
<feature type="domain" description="HTH psq-type" evidence="2">
    <location>
        <begin position="5"/>
        <end position="27"/>
    </location>
</feature>
<dbReference type="AlphaFoldDB" id="A0A1D1UHB5"/>
<dbReference type="Pfam" id="PF05225">
    <property type="entry name" value="HTH_psq"/>
    <property type="match status" value="1"/>
</dbReference>
<proteinExistence type="predicted"/>
<dbReference type="GO" id="GO:0003677">
    <property type="term" value="F:DNA binding"/>
    <property type="evidence" value="ECO:0007669"/>
    <property type="project" value="InterPro"/>
</dbReference>
<evidence type="ECO:0000259" key="2">
    <source>
        <dbReference type="Pfam" id="PF05225"/>
    </source>
</evidence>
<organism evidence="3 4">
    <name type="scientific">Ramazzottius varieornatus</name>
    <name type="common">Water bear</name>
    <name type="synonym">Tardigrade</name>
    <dbReference type="NCBI Taxonomy" id="947166"/>
    <lineage>
        <taxon>Eukaryota</taxon>
        <taxon>Metazoa</taxon>
        <taxon>Ecdysozoa</taxon>
        <taxon>Tardigrada</taxon>
        <taxon>Eutardigrada</taxon>
        <taxon>Parachela</taxon>
        <taxon>Hypsibioidea</taxon>
        <taxon>Ramazzottiidae</taxon>
        <taxon>Ramazzottius</taxon>
    </lineage>
</organism>
<dbReference type="OrthoDB" id="4327074at2759"/>
<keyword evidence="4" id="KW-1185">Reference proteome</keyword>
<gene>
    <name evidence="3" type="primary">RvY_01705-1</name>
    <name evidence="3" type="synonym">RvY_01705.1</name>
    <name evidence="3" type="ORF">RvY_01705</name>
</gene>
<dbReference type="InterPro" id="IPR007889">
    <property type="entry name" value="HTH_Psq"/>
</dbReference>
<dbReference type="Proteomes" id="UP000186922">
    <property type="component" value="Unassembled WGS sequence"/>
</dbReference>
<comment type="caution">
    <text evidence="3">The sequence shown here is derived from an EMBL/GenBank/DDBJ whole genome shotgun (WGS) entry which is preliminary data.</text>
</comment>
<evidence type="ECO:0000313" key="3">
    <source>
        <dbReference type="EMBL" id="GAU89114.1"/>
    </source>
</evidence>
<evidence type="ECO:0000256" key="1">
    <source>
        <dbReference type="SAM" id="MobiDB-lite"/>
    </source>
</evidence>
<evidence type="ECO:0000313" key="4">
    <source>
        <dbReference type="Proteomes" id="UP000186922"/>
    </source>
</evidence>
<sequence length="104" mass="11388">MNGEQAAEKFGIPPSTLRDRLNGRHTKKIGRPTSFTEEEELEICDILLSCMKVGAPLNKQKLTGIVRAIGLAKGKLALMSPLCKAVCSLLVLVPELILCSRLWN</sequence>
<name>A0A1D1UHB5_RAMVA</name>
<accession>A0A1D1UHB5</accession>